<keyword evidence="3" id="KW-0167">Capsid protein</keyword>
<dbReference type="RefSeq" id="WP_115277763.1">
    <property type="nucleotide sequence ID" value="NZ_AP022600.1"/>
</dbReference>
<gene>
    <name evidence="3" type="ORF">NCTC10821_01092</name>
</gene>
<reference evidence="3 4" key="1">
    <citation type="submission" date="2018-06" db="EMBL/GenBank/DDBJ databases">
        <authorList>
            <consortium name="Pathogen Informatics"/>
            <person name="Doyle S."/>
        </authorList>
    </citation>
    <scope>NUCLEOTIDE SEQUENCE [LARGE SCALE GENOMIC DNA]</scope>
    <source>
        <strain evidence="3 4">NCTC10821</strain>
    </source>
</reference>
<organism evidence="3 4">
    <name type="scientific">Mycolicibacterium tokaiense</name>
    <dbReference type="NCBI Taxonomy" id="39695"/>
    <lineage>
        <taxon>Bacteria</taxon>
        <taxon>Bacillati</taxon>
        <taxon>Actinomycetota</taxon>
        <taxon>Actinomycetes</taxon>
        <taxon>Mycobacteriales</taxon>
        <taxon>Mycobacteriaceae</taxon>
        <taxon>Mycolicibacterium</taxon>
    </lineage>
</organism>
<feature type="transmembrane region" description="Helical" evidence="2">
    <location>
        <begin position="21"/>
        <end position="41"/>
    </location>
</feature>
<evidence type="ECO:0000256" key="2">
    <source>
        <dbReference type="SAM" id="Phobius"/>
    </source>
</evidence>
<keyword evidence="2" id="KW-0812">Transmembrane</keyword>
<dbReference type="EMBL" id="UGQT01000001">
    <property type="protein sequence ID" value="STZ57589.1"/>
    <property type="molecule type" value="Genomic_DNA"/>
</dbReference>
<proteinExistence type="predicted"/>
<dbReference type="OrthoDB" id="3280828at2"/>
<keyword evidence="4" id="KW-1185">Reference proteome</keyword>
<sequence length="476" mass="52357">MRDQHSPRRRFAHRIPVHVRQYWKLLALFITAMVVMVVLFGPGRVHPYITGDATIMAAEITDNITGTVDLFDTSVTHSLTIELTPAEYNDMITAYEKDGAKKWVTADITIDDTPISDVAVRLKGNSTLMGLRPDDARPGGGPPDGEMASQALASADDPTSLPLLIKFNRNADGRGYQGMTELSLRPGTPVLNEALALSLTAKTGQPTQRYTYAAYTVNGETTTRLLLEHPDDTYANTLFDSDGYLYKADANSRLEYRGSDQSEYADQFKAINSVDNGNLAPIINFLRWLDGADETEFDKHLGEWVEVDSLARYLATQNLLANADDMGGPGQNYYLWYDLDTEKITVVSWDLNLAMQSDATVGPDDEVQMGPPPGQGGATAANRPPPGGEGGGRMFGNPLETRFLESAAFSDVYLATYWNLYDQMYGDGRAHELLDEIATSVPVTDGLSQDDLVAATESMREWLDERTTALDALRNE</sequence>
<feature type="region of interest" description="Disordered" evidence="1">
    <location>
        <begin position="363"/>
        <end position="395"/>
    </location>
</feature>
<protein>
    <submittedName>
        <fullName evidence="3">Spore coat protein CotH</fullName>
    </submittedName>
</protein>
<name>A0A378T9Y5_9MYCO</name>
<keyword evidence="2" id="KW-1133">Transmembrane helix</keyword>
<keyword evidence="2" id="KW-0472">Membrane</keyword>
<dbReference type="Pfam" id="PF08757">
    <property type="entry name" value="CotH"/>
    <property type="match status" value="1"/>
</dbReference>
<keyword evidence="3" id="KW-0946">Virion</keyword>
<evidence type="ECO:0000313" key="4">
    <source>
        <dbReference type="Proteomes" id="UP000254978"/>
    </source>
</evidence>
<dbReference type="Proteomes" id="UP000254978">
    <property type="component" value="Unassembled WGS sequence"/>
</dbReference>
<feature type="region of interest" description="Disordered" evidence="1">
    <location>
        <begin position="129"/>
        <end position="150"/>
    </location>
</feature>
<dbReference type="InterPro" id="IPR014867">
    <property type="entry name" value="Spore_coat_CotH_CotH2/3/7"/>
</dbReference>
<evidence type="ECO:0000256" key="1">
    <source>
        <dbReference type="SAM" id="MobiDB-lite"/>
    </source>
</evidence>
<accession>A0A378T9Y5</accession>
<dbReference type="PANTHER" id="PTHR40050:SF1">
    <property type="entry name" value="INNER SPORE COAT PROTEIN H"/>
    <property type="match status" value="1"/>
</dbReference>
<dbReference type="PANTHER" id="PTHR40050">
    <property type="entry name" value="INNER SPORE COAT PROTEIN H"/>
    <property type="match status" value="1"/>
</dbReference>
<evidence type="ECO:0000313" key="3">
    <source>
        <dbReference type="EMBL" id="STZ57589.1"/>
    </source>
</evidence>
<dbReference type="AlphaFoldDB" id="A0A378T9Y5"/>